<dbReference type="HAMAP" id="MF_00657">
    <property type="entry name" value="Hydroxyl_YbiX"/>
    <property type="match status" value="1"/>
</dbReference>
<evidence type="ECO:0000259" key="8">
    <source>
        <dbReference type="PROSITE" id="PS51471"/>
    </source>
</evidence>
<evidence type="ECO:0000256" key="1">
    <source>
        <dbReference type="ARBA" id="ARBA00001961"/>
    </source>
</evidence>
<dbReference type="Gene3D" id="2.60.120.620">
    <property type="entry name" value="q2cbj1_9rhob like domain"/>
    <property type="match status" value="1"/>
</dbReference>
<keyword evidence="2 7" id="KW-0479">Metal-binding</keyword>
<feature type="binding site" evidence="7">
    <location>
        <position position="161"/>
    </location>
    <ligand>
        <name>Fe cation</name>
        <dbReference type="ChEBI" id="CHEBI:24875"/>
    </ligand>
</feature>
<name>A0ABY6GA71_9BURK</name>
<evidence type="ECO:0000256" key="4">
    <source>
        <dbReference type="ARBA" id="ARBA00022964"/>
    </source>
</evidence>
<keyword evidence="10" id="KW-1185">Reference proteome</keyword>
<evidence type="ECO:0000256" key="6">
    <source>
        <dbReference type="ARBA" id="ARBA00023004"/>
    </source>
</evidence>
<evidence type="ECO:0000256" key="7">
    <source>
        <dbReference type="HAMAP-Rule" id="MF_00657"/>
    </source>
</evidence>
<evidence type="ECO:0000256" key="3">
    <source>
        <dbReference type="ARBA" id="ARBA00022896"/>
    </source>
</evidence>
<keyword evidence="4 7" id="KW-0223">Dioxygenase</keyword>
<keyword evidence="5 7" id="KW-0560">Oxidoreductase</keyword>
<dbReference type="Proteomes" id="UP001162800">
    <property type="component" value="Chromosome"/>
</dbReference>
<dbReference type="Pfam" id="PF18331">
    <property type="entry name" value="PKHD_C"/>
    <property type="match status" value="1"/>
</dbReference>
<dbReference type="Pfam" id="PF13640">
    <property type="entry name" value="2OG-FeII_Oxy_3"/>
    <property type="match status" value="1"/>
</dbReference>
<dbReference type="NCBIfam" id="NF003974">
    <property type="entry name" value="PRK05467.1-3"/>
    <property type="match status" value="1"/>
</dbReference>
<evidence type="ECO:0000256" key="2">
    <source>
        <dbReference type="ARBA" id="ARBA00022723"/>
    </source>
</evidence>
<dbReference type="InterPro" id="IPR006620">
    <property type="entry name" value="Pro_4_hyd_alph"/>
</dbReference>
<dbReference type="InterPro" id="IPR023550">
    <property type="entry name" value="PKHD_hydroxylase"/>
</dbReference>
<accession>A0ABY6GA71</accession>
<dbReference type="InterPro" id="IPR005123">
    <property type="entry name" value="Oxoglu/Fe-dep_dioxygenase_dom"/>
</dbReference>
<feature type="domain" description="Fe2OG dioxygenase" evidence="8">
    <location>
        <begin position="79"/>
        <end position="180"/>
    </location>
</feature>
<evidence type="ECO:0000313" key="9">
    <source>
        <dbReference type="EMBL" id="UYG51957.1"/>
    </source>
</evidence>
<gene>
    <name evidence="9" type="ORF">M9799_01530</name>
</gene>
<comment type="cofactor">
    <cofactor evidence="7">
        <name>Fe(2+)</name>
        <dbReference type="ChEBI" id="CHEBI:29033"/>
    </cofactor>
    <text evidence="7">Binds 1 Fe(2+) ion per subunit.</text>
</comment>
<dbReference type="NCBIfam" id="NF003975">
    <property type="entry name" value="PRK05467.1-4"/>
    <property type="match status" value="1"/>
</dbReference>
<feature type="binding site" evidence="7">
    <location>
        <position position="98"/>
    </location>
    <ligand>
        <name>Fe cation</name>
        <dbReference type="ChEBI" id="CHEBI:24875"/>
    </ligand>
</feature>
<dbReference type="RefSeq" id="WP_231042654.1">
    <property type="nucleotide sequence ID" value="NZ_CP106881.1"/>
</dbReference>
<dbReference type="InterPro" id="IPR044862">
    <property type="entry name" value="Pro_4_hyd_alph_FE2OG_OXY"/>
</dbReference>
<dbReference type="GO" id="GO:0051213">
    <property type="term" value="F:dioxygenase activity"/>
    <property type="evidence" value="ECO:0007669"/>
    <property type="project" value="UniProtKB-KW"/>
</dbReference>
<protein>
    <submittedName>
        <fullName evidence="9">Fe2+-dependent dioxygenase</fullName>
    </submittedName>
</protein>
<proteinExistence type="inferred from homology"/>
<dbReference type="InterPro" id="IPR041097">
    <property type="entry name" value="PKHD_C"/>
</dbReference>
<sequence>MLLHLKQVFTPDEVQAARQLLADGAPWVDGRASAGGQAQAFKHNQQLAQGSDASQQLQAQVRAALSRDPLFFSAALPKRIFNPLFNRYSGGTNFYGAHIDGAVLHSHNPAQWVRSDISCTLFLSAPEEYDGGELLIQEPLGERRIKLPAGDMILYPGSTVHQVAPVTRGARIASFFWVESMVRSTEQRQMLFDMDMALLKLRAEVGDKHPSMVQLTGTYHNLLRLWADV</sequence>
<organism evidence="9 10">
    <name type="scientific">Comamonas endophytica</name>
    <dbReference type="NCBI Taxonomy" id="2949090"/>
    <lineage>
        <taxon>Bacteria</taxon>
        <taxon>Pseudomonadati</taxon>
        <taxon>Pseudomonadota</taxon>
        <taxon>Betaproteobacteria</taxon>
        <taxon>Burkholderiales</taxon>
        <taxon>Comamonadaceae</taxon>
        <taxon>Comamonas</taxon>
    </lineage>
</organism>
<dbReference type="PANTHER" id="PTHR41536">
    <property type="entry name" value="PKHD-TYPE HYDROXYLASE YBIX"/>
    <property type="match status" value="1"/>
</dbReference>
<dbReference type="EMBL" id="CP106881">
    <property type="protein sequence ID" value="UYG51957.1"/>
    <property type="molecule type" value="Genomic_DNA"/>
</dbReference>
<feature type="binding site" evidence="7">
    <location>
        <position position="100"/>
    </location>
    <ligand>
        <name>Fe cation</name>
        <dbReference type="ChEBI" id="CHEBI:24875"/>
    </ligand>
</feature>
<dbReference type="PROSITE" id="PS51471">
    <property type="entry name" value="FE2OG_OXY"/>
    <property type="match status" value="1"/>
</dbReference>
<evidence type="ECO:0000256" key="5">
    <source>
        <dbReference type="ARBA" id="ARBA00023002"/>
    </source>
</evidence>
<feature type="binding site" evidence="7">
    <location>
        <position position="171"/>
    </location>
    <ligand>
        <name>2-oxoglutarate</name>
        <dbReference type="ChEBI" id="CHEBI:16810"/>
    </ligand>
</feature>
<dbReference type="Gene3D" id="4.10.860.20">
    <property type="entry name" value="Rabenosyn, Rab binding domain"/>
    <property type="match status" value="1"/>
</dbReference>
<dbReference type="SMART" id="SM00702">
    <property type="entry name" value="P4Hc"/>
    <property type="match status" value="1"/>
</dbReference>
<dbReference type="SUPFAM" id="SSF51197">
    <property type="entry name" value="Clavaminate synthase-like"/>
    <property type="match status" value="1"/>
</dbReference>
<comment type="cofactor">
    <cofactor evidence="1 7">
        <name>L-ascorbate</name>
        <dbReference type="ChEBI" id="CHEBI:38290"/>
    </cofactor>
</comment>
<evidence type="ECO:0000313" key="10">
    <source>
        <dbReference type="Proteomes" id="UP001162800"/>
    </source>
</evidence>
<keyword evidence="6 7" id="KW-0408">Iron</keyword>
<reference evidence="9" key="1">
    <citation type="submission" date="2022-09" db="EMBL/GenBank/DDBJ databases">
        <title>The complete genome of Acidovorax sp. 5MLIR.</title>
        <authorList>
            <person name="Liu L."/>
            <person name="Yue J."/>
            <person name="Yang F."/>
            <person name="Yuan J."/>
            <person name="Li L."/>
        </authorList>
    </citation>
    <scope>NUCLEOTIDE SEQUENCE</scope>
    <source>
        <strain evidence="9">5MLIR</strain>
    </source>
</reference>
<dbReference type="PANTHER" id="PTHR41536:SF1">
    <property type="entry name" value="PKHD-TYPE HYDROXYLASE YBIX"/>
    <property type="match status" value="1"/>
</dbReference>
<keyword evidence="3 7" id="KW-0847">Vitamin C</keyword>